<dbReference type="Proteomes" id="UP001516023">
    <property type="component" value="Unassembled WGS sequence"/>
</dbReference>
<name>A0ABD3QIC0_9STRA</name>
<accession>A0ABD3QIC0</accession>
<sequence>MAATTSRTMVPIMSGVTPISHLSAVSTSKRTGGMLMVWYGVLYGTILYTVGVSAIRRSIVGQRSGVPEIVGGGKVTYHVGMQADLFVPVDS</sequence>
<dbReference type="EMBL" id="JABMIG020000038">
    <property type="protein sequence ID" value="KAL3799561.1"/>
    <property type="molecule type" value="Genomic_DNA"/>
</dbReference>
<feature type="transmembrane region" description="Helical" evidence="1">
    <location>
        <begin position="36"/>
        <end position="55"/>
    </location>
</feature>
<comment type="caution">
    <text evidence="2">The sequence shown here is derived from an EMBL/GenBank/DDBJ whole genome shotgun (WGS) entry which is preliminary data.</text>
</comment>
<reference evidence="2 3" key="1">
    <citation type="journal article" date="2020" name="G3 (Bethesda)">
        <title>Improved Reference Genome for Cyclotella cryptica CCMP332, a Model for Cell Wall Morphogenesis, Salinity Adaptation, and Lipid Production in Diatoms (Bacillariophyta).</title>
        <authorList>
            <person name="Roberts W.R."/>
            <person name="Downey K.M."/>
            <person name="Ruck E.C."/>
            <person name="Traller J.C."/>
            <person name="Alverson A.J."/>
        </authorList>
    </citation>
    <scope>NUCLEOTIDE SEQUENCE [LARGE SCALE GENOMIC DNA]</scope>
    <source>
        <strain evidence="2 3">CCMP332</strain>
    </source>
</reference>
<proteinExistence type="predicted"/>
<dbReference type="AlphaFoldDB" id="A0ABD3QIC0"/>
<keyword evidence="1" id="KW-0472">Membrane</keyword>
<protein>
    <submittedName>
        <fullName evidence="2">Uncharacterized protein</fullName>
    </submittedName>
</protein>
<keyword evidence="1" id="KW-1133">Transmembrane helix</keyword>
<evidence type="ECO:0000313" key="3">
    <source>
        <dbReference type="Proteomes" id="UP001516023"/>
    </source>
</evidence>
<evidence type="ECO:0000313" key="2">
    <source>
        <dbReference type="EMBL" id="KAL3799561.1"/>
    </source>
</evidence>
<organism evidence="2 3">
    <name type="scientific">Cyclotella cryptica</name>
    <dbReference type="NCBI Taxonomy" id="29204"/>
    <lineage>
        <taxon>Eukaryota</taxon>
        <taxon>Sar</taxon>
        <taxon>Stramenopiles</taxon>
        <taxon>Ochrophyta</taxon>
        <taxon>Bacillariophyta</taxon>
        <taxon>Coscinodiscophyceae</taxon>
        <taxon>Thalassiosirophycidae</taxon>
        <taxon>Stephanodiscales</taxon>
        <taxon>Stephanodiscaceae</taxon>
        <taxon>Cyclotella</taxon>
    </lineage>
</organism>
<keyword evidence="1" id="KW-0812">Transmembrane</keyword>
<evidence type="ECO:0000256" key="1">
    <source>
        <dbReference type="SAM" id="Phobius"/>
    </source>
</evidence>
<gene>
    <name evidence="2" type="ORF">HJC23_008688</name>
</gene>
<keyword evidence="3" id="KW-1185">Reference proteome</keyword>